<reference evidence="1 2" key="1">
    <citation type="submission" date="2019-03" db="EMBL/GenBank/DDBJ databases">
        <title>Genomic Encyclopedia of Type Strains, Phase IV (KMG-IV): sequencing the most valuable type-strain genomes for metagenomic binning, comparative biology and taxonomic classification.</title>
        <authorList>
            <person name="Goeker M."/>
        </authorList>
    </citation>
    <scope>NUCLEOTIDE SEQUENCE [LARGE SCALE GENOMIC DNA]</scope>
    <source>
        <strain evidence="1 2">LX-B</strain>
    </source>
</reference>
<name>A0A4R1S892_HYDET</name>
<protein>
    <submittedName>
        <fullName evidence="1">Uncharacterized protein</fullName>
    </submittedName>
</protein>
<dbReference type="EMBL" id="SLUN01000003">
    <property type="protein sequence ID" value="TCL75100.1"/>
    <property type="molecule type" value="Genomic_DNA"/>
</dbReference>
<sequence>MASFQISVRVSGPGRVRSKLKIATAANEPFPDLDGIMLESNLIDARSHRLRIQFKNPPAETVPEAPAPEERNSFWEKVRSRLGGVQLHLPL</sequence>
<proteinExistence type="predicted"/>
<evidence type="ECO:0000313" key="1">
    <source>
        <dbReference type="EMBL" id="TCL75100.1"/>
    </source>
</evidence>
<gene>
    <name evidence="1" type="ORF">EDC14_100330</name>
</gene>
<dbReference type="RefSeq" id="WP_132012790.1">
    <property type="nucleotide sequence ID" value="NZ_SLUN01000003.1"/>
</dbReference>
<dbReference type="Proteomes" id="UP000295008">
    <property type="component" value="Unassembled WGS sequence"/>
</dbReference>
<dbReference type="AlphaFoldDB" id="A0A4R1S892"/>
<keyword evidence="2" id="KW-1185">Reference proteome</keyword>
<comment type="caution">
    <text evidence="1">The sequence shown here is derived from an EMBL/GenBank/DDBJ whole genome shotgun (WGS) entry which is preliminary data.</text>
</comment>
<organism evidence="1 2">
    <name type="scientific">Hydrogenispora ethanolica</name>
    <dbReference type="NCBI Taxonomy" id="1082276"/>
    <lineage>
        <taxon>Bacteria</taxon>
        <taxon>Bacillati</taxon>
        <taxon>Bacillota</taxon>
        <taxon>Hydrogenispora</taxon>
    </lineage>
</organism>
<accession>A0A4R1S892</accession>
<evidence type="ECO:0000313" key="2">
    <source>
        <dbReference type="Proteomes" id="UP000295008"/>
    </source>
</evidence>